<sequence>MSMPFMAEKAICHGTPQVLDGHWTTEGLHHWPKTLLGLLEKEIFTEIGRWISDVLVDESAKIGEGCLIGPDVATGPGCVAESVMLRGGPHQESLVHFKQHHWPALDCWAMGLQREYDHSWRSPSCSGRDLQQWRRDFTS</sequence>
<dbReference type="OrthoDB" id="1733332at2759"/>
<protein>
    <submittedName>
        <fullName evidence="1">Uncharacterized protein</fullName>
    </submittedName>
</protein>
<comment type="caution">
    <text evidence="1">The sequence shown here is derived from an EMBL/GenBank/DDBJ whole genome shotgun (WGS) entry which is preliminary data.</text>
</comment>
<dbReference type="Gramene" id="OE9A082914T1">
    <property type="protein sequence ID" value="OE9A082914C1"/>
    <property type="gene ID" value="OE9A082914"/>
</dbReference>
<accession>A0A8S0RBB5</accession>
<keyword evidence="2" id="KW-1185">Reference proteome</keyword>
<organism evidence="1 2">
    <name type="scientific">Olea europaea subsp. europaea</name>
    <dbReference type="NCBI Taxonomy" id="158383"/>
    <lineage>
        <taxon>Eukaryota</taxon>
        <taxon>Viridiplantae</taxon>
        <taxon>Streptophyta</taxon>
        <taxon>Embryophyta</taxon>
        <taxon>Tracheophyta</taxon>
        <taxon>Spermatophyta</taxon>
        <taxon>Magnoliopsida</taxon>
        <taxon>eudicotyledons</taxon>
        <taxon>Gunneridae</taxon>
        <taxon>Pentapetalae</taxon>
        <taxon>asterids</taxon>
        <taxon>lamiids</taxon>
        <taxon>Lamiales</taxon>
        <taxon>Oleaceae</taxon>
        <taxon>Oleeae</taxon>
        <taxon>Olea</taxon>
    </lineage>
</organism>
<reference evidence="1 2" key="1">
    <citation type="submission" date="2019-12" db="EMBL/GenBank/DDBJ databases">
        <authorList>
            <person name="Alioto T."/>
            <person name="Alioto T."/>
            <person name="Gomez Garrido J."/>
        </authorList>
    </citation>
    <scope>NUCLEOTIDE SEQUENCE [LARGE SCALE GENOMIC DNA]</scope>
</reference>
<evidence type="ECO:0000313" key="2">
    <source>
        <dbReference type="Proteomes" id="UP000594638"/>
    </source>
</evidence>
<evidence type="ECO:0000313" key="1">
    <source>
        <dbReference type="EMBL" id="CAA2976350.1"/>
    </source>
</evidence>
<gene>
    <name evidence="1" type="ORF">OLEA9_A082914</name>
</gene>
<name>A0A8S0RBB5_OLEEU</name>
<dbReference type="Proteomes" id="UP000594638">
    <property type="component" value="Unassembled WGS sequence"/>
</dbReference>
<proteinExistence type="predicted"/>
<dbReference type="AlphaFoldDB" id="A0A8S0RBB5"/>
<dbReference type="EMBL" id="CACTIH010002409">
    <property type="protein sequence ID" value="CAA2976350.1"/>
    <property type="molecule type" value="Genomic_DNA"/>
</dbReference>